<accession>A0AAV9W835</accession>
<dbReference type="InterPro" id="IPR008271">
    <property type="entry name" value="Ser/Thr_kinase_AS"/>
</dbReference>
<dbReference type="InterPro" id="IPR011009">
    <property type="entry name" value="Kinase-like_dom_sf"/>
</dbReference>
<organism evidence="1 2">
    <name type="scientific">Arthrobotrys musiformis</name>
    <dbReference type="NCBI Taxonomy" id="47236"/>
    <lineage>
        <taxon>Eukaryota</taxon>
        <taxon>Fungi</taxon>
        <taxon>Dikarya</taxon>
        <taxon>Ascomycota</taxon>
        <taxon>Pezizomycotina</taxon>
        <taxon>Orbiliomycetes</taxon>
        <taxon>Orbiliales</taxon>
        <taxon>Orbiliaceae</taxon>
        <taxon>Arthrobotrys</taxon>
    </lineage>
</organism>
<dbReference type="SUPFAM" id="SSF56112">
    <property type="entry name" value="Protein kinase-like (PK-like)"/>
    <property type="match status" value="1"/>
</dbReference>
<dbReference type="Proteomes" id="UP001370758">
    <property type="component" value="Unassembled WGS sequence"/>
</dbReference>
<dbReference type="AlphaFoldDB" id="A0AAV9W835"/>
<dbReference type="PROSITE" id="PS00108">
    <property type="entry name" value="PROTEIN_KINASE_ST"/>
    <property type="match status" value="1"/>
</dbReference>
<proteinExistence type="predicted"/>
<protein>
    <recommendedName>
        <fullName evidence="3">Protein kinase domain-containing protein</fullName>
    </recommendedName>
</protein>
<name>A0AAV9W835_9PEZI</name>
<evidence type="ECO:0000313" key="2">
    <source>
        <dbReference type="Proteomes" id="UP001370758"/>
    </source>
</evidence>
<evidence type="ECO:0008006" key="3">
    <source>
        <dbReference type="Google" id="ProtNLM"/>
    </source>
</evidence>
<dbReference type="EMBL" id="JAVHJL010000005">
    <property type="protein sequence ID" value="KAK6503084.1"/>
    <property type="molecule type" value="Genomic_DNA"/>
</dbReference>
<gene>
    <name evidence="1" type="ORF">TWF481_008120</name>
</gene>
<reference evidence="1 2" key="1">
    <citation type="submission" date="2023-08" db="EMBL/GenBank/DDBJ databases">
        <authorList>
            <person name="Palmer J.M."/>
        </authorList>
    </citation>
    <scope>NUCLEOTIDE SEQUENCE [LARGE SCALE GENOMIC DNA]</scope>
    <source>
        <strain evidence="1 2">TWF481</strain>
    </source>
</reference>
<comment type="caution">
    <text evidence="1">The sequence shown here is derived from an EMBL/GenBank/DDBJ whole genome shotgun (WGS) entry which is preliminary data.</text>
</comment>
<sequence length="359" mass="40927">MAETSAPAKTEIDASRYRCISACGGDEDTEDTEREFCYNVQMPGGKSRVYISYKRNDINIDSLENSLLEEDFWDTWERLPTVLAKQLPPLPEDRLDIYGFQLVNSSFIPCEPPRCNIKGPHNYPSFQEHDLEHIQDLGHGMCNVSLVSAGANQEHMAFKTTHWEPEIGILSDELSNYDLLRDFPSIPRILGLVFIGDCPTGFLMEPFTKGDLTKHYDASVREKTKWAWQLLLIVCQFEEREFDHKDLKCGNIVLDDDGNIKVIDPANCGWTDGFSTPQLDGCQVFSMGRTVLELFTKNVPKVREVPMLVQEEIKEQFEGLIGEMIWMCCKSITPKDIPSAREVKEYLLPFAAKENLLDQ</sequence>
<dbReference type="Gene3D" id="3.30.200.20">
    <property type="entry name" value="Phosphorylase Kinase, domain 1"/>
    <property type="match status" value="1"/>
</dbReference>
<evidence type="ECO:0000313" key="1">
    <source>
        <dbReference type="EMBL" id="KAK6503084.1"/>
    </source>
</evidence>
<dbReference type="GO" id="GO:0004672">
    <property type="term" value="F:protein kinase activity"/>
    <property type="evidence" value="ECO:0007669"/>
    <property type="project" value="InterPro"/>
</dbReference>
<keyword evidence="2" id="KW-1185">Reference proteome</keyword>
<dbReference type="Gene3D" id="1.10.510.10">
    <property type="entry name" value="Transferase(Phosphotransferase) domain 1"/>
    <property type="match status" value="1"/>
</dbReference>